<organism evidence="8 9">
    <name type="scientific">Sulfuriferula nivalis</name>
    <dbReference type="NCBI Taxonomy" id="2675298"/>
    <lineage>
        <taxon>Bacteria</taxon>
        <taxon>Pseudomonadati</taxon>
        <taxon>Pseudomonadota</taxon>
        <taxon>Betaproteobacteria</taxon>
        <taxon>Nitrosomonadales</taxon>
        <taxon>Sulfuricellaceae</taxon>
        <taxon>Sulfuriferula</taxon>
    </lineage>
</organism>
<keyword evidence="9" id="KW-1185">Reference proteome</keyword>
<dbReference type="KEGG" id="sniv:SFSGTM_08560"/>
<dbReference type="InterPro" id="IPR000026">
    <property type="entry name" value="N1-like"/>
</dbReference>
<reference evidence="9" key="1">
    <citation type="submission" date="2019-11" db="EMBL/GenBank/DDBJ databases">
        <title>Isolation and characterization of a novel species in the genus Sulfuriferula.</title>
        <authorList>
            <person name="Mochizuki J."/>
            <person name="Kojima H."/>
            <person name="Fukui M."/>
        </authorList>
    </citation>
    <scope>NUCLEOTIDE SEQUENCE [LARGE SCALE GENOMIC DNA]</scope>
    <source>
        <strain evidence="9">SGTM</strain>
    </source>
</reference>
<keyword evidence="4" id="KW-0964">Secreted</keyword>
<dbReference type="RefSeq" id="WP_174237392.1">
    <property type="nucleotide sequence ID" value="NZ_AP021881.1"/>
</dbReference>
<dbReference type="SUPFAM" id="SSF53933">
    <property type="entry name" value="Microbial ribonucleases"/>
    <property type="match status" value="1"/>
</dbReference>
<dbReference type="GO" id="GO:0003723">
    <property type="term" value="F:RNA binding"/>
    <property type="evidence" value="ECO:0007669"/>
    <property type="project" value="InterPro"/>
</dbReference>
<keyword evidence="5" id="KW-0540">Nuclease</keyword>
<dbReference type="Pfam" id="PF00545">
    <property type="entry name" value="Ribonuclease"/>
    <property type="match status" value="1"/>
</dbReference>
<evidence type="ECO:0000256" key="3">
    <source>
        <dbReference type="ARBA" id="ARBA00022214"/>
    </source>
</evidence>
<evidence type="ECO:0000256" key="4">
    <source>
        <dbReference type="ARBA" id="ARBA00022525"/>
    </source>
</evidence>
<feature type="chain" id="PRO_5032745657" description="Ribonuclease" evidence="7">
    <location>
        <begin position="19"/>
        <end position="146"/>
    </location>
</feature>
<dbReference type="InterPro" id="IPR001887">
    <property type="entry name" value="Barnase"/>
</dbReference>
<keyword evidence="7" id="KW-0732">Signal</keyword>
<protein>
    <recommendedName>
        <fullName evidence="3">Ribonuclease</fullName>
    </recommendedName>
</protein>
<dbReference type="AlphaFoldDB" id="A0A809S0W3"/>
<evidence type="ECO:0000256" key="2">
    <source>
        <dbReference type="ARBA" id="ARBA00009006"/>
    </source>
</evidence>
<dbReference type="GO" id="GO:0004521">
    <property type="term" value="F:RNA endonuclease activity"/>
    <property type="evidence" value="ECO:0007669"/>
    <property type="project" value="InterPro"/>
</dbReference>
<evidence type="ECO:0000256" key="6">
    <source>
        <dbReference type="ARBA" id="ARBA00022801"/>
    </source>
</evidence>
<keyword evidence="6" id="KW-0378">Hydrolase</keyword>
<comment type="subcellular location">
    <subcellularLocation>
        <location evidence="1">Secreted</location>
    </subcellularLocation>
</comment>
<evidence type="ECO:0000256" key="5">
    <source>
        <dbReference type="ARBA" id="ARBA00022722"/>
    </source>
</evidence>
<proteinExistence type="inferred from homology"/>
<evidence type="ECO:0000256" key="1">
    <source>
        <dbReference type="ARBA" id="ARBA00004613"/>
    </source>
</evidence>
<gene>
    <name evidence="8" type="ORF">SFSGTM_08560</name>
</gene>
<dbReference type="Proteomes" id="UP000463939">
    <property type="component" value="Chromosome"/>
</dbReference>
<accession>A0A809S0W3</accession>
<evidence type="ECO:0000256" key="7">
    <source>
        <dbReference type="SAM" id="SignalP"/>
    </source>
</evidence>
<dbReference type="EMBL" id="AP021881">
    <property type="protein sequence ID" value="BBP00148.1"/>
    <property type="molecule type" value="Genomic_DNA"/>
</dbReference>
<dbReference type="Gene3D" id="3.10.450.30">
    <property type="entry name" value="Microbial ribonucleases"/>
    <property type="match status" value="1"/>
</dbReference>
<sequence>MRLILTLCAALLSTTVYAAPSCQSVVVQLNTRLHPGVDVFELTQILTALNTTHNLPDKFVTKRDAVSMGWQRGHDLWDVPALRGKSIGGDRFSNYERQLPRGQWREADLDYHGGHRGAKRLIFSSIGQRFVSVDHYQTYTEVPACL</sequence>
<evidence type="ECO:0000313" key="8">
    <source>
        <dbReference type="EMBL" id="BBP00148.1"/>
    </source>
</evidence>
<evidence type="ECO:0000313" key="9">
    <source>
        <dbReference type="Proteomes" id="UP000463939"/>
    </source>
</evidence>
<feature type="signal peptide" evidence="7">
    <location>
        <begin position="1"/>
        <end position="18"/>
    </location>
</feature>
<name>A0A809S0W3_9PROT</name>
<dbReference type="GO" id="GO:0005576">
    <property type="term" value="C:extracellular region"/>
    <property type="evidence" value="ECO:0007669"/>
    <property type="project" value="UniProtKB-SubCell"/>
</dbReference>
<dbReference type="GO" id="GO:0016787">
    <property type="term" value="F:hydrolase activity"/>
    <property type="evidence" value="ECO:0007669"/>
    <property type="project" value="UniProtKB-KW"/>
</dbReference>
<comment type="similarity">
    <text evidence="2">Belongs to the ribonuclease N1/T1 family.</text>
</comment>
<dbReference type="InterPro" id="IPR016191">
    <property type="entry name" value="Ribonuclease/ribotoxin"/>
</dbReference>
<dbReference type="PRINTS" id="PR00117">
    <property type="entry name" value="BARNASE"/>
</dbReference>